<accession>A0ABR2J4V9</accession>
<keyword evidence="3" id="KW-1185">Reference proteome</keyword>
<proteinExistence type="predicted"/>
<evidence type="ECO:0000256" key="1">
    <source>
        <dbReference type="SAM" id="MobiDB-lite"/>
    </source>
</evidence>
<protein>
    <submittedName>
        <fullName evidence="2">Uncharacterized protein</fullName>
    </submittedName>
</protein>
<name>A0ABR2J4V9_9PEZI</name>
<organism evidence="2 3">
    <name type="scientific">Apiospora arundinis</name>
    <dbReference type="NCBI Taxonomy" id="335852"/>
    <lineage>
        <taxon>Eukaryota</taxon>
        <taxon>Fungi</taxon>
        <taxon>Dikarya</taxon>
        <taxon>Ascomycota</taxon>
        <taxon>Pezizomycotina</taxon>
        <taxon>Sordariomycetes</taxon>
        <taxon>Xylariomycetidae</taxon>
        <taxon>Amphisphaeriales</taxon>
        <taxon>Apiosporaceae</taxon>
        <taxon>Apiospora</taxon>
    </lineage>
</organism>
<evidence type="ECO:0000313" key="2">
    <source>
        <dbReference type="EMBL" id="KAK8872706.1"/>
    </source>
</evidence>
<comment type="caution">
    <text evidence="2">The sequence shown here is derived from an EMBL/GenBank/DDBJ whole genome shotgun (WGS) entry which is preliminary data.</text>
</comment>
<feature type="region of interest" description="Disordered" evidence="1">
    <location>
        <begin position="1"/>
        <end position="29"/>
    </location>
</feature>
<sequence length="77" mass="8375">MLPAGGYPPVGSELSRDKNGGHRRSFLAPGASLPDLRLTEIDSRARVVGRPMLHGRQTREPHAKKGVYSDVNLQALD</sequence>
<dbReference type="EMBL" id="JAPCWZ010000003">
    <property type="protein sequence ID" value="KAK8872706.1"/>
    <property type="molecule type" value="Genomic_DNA"/>
</dbReference>
<reference evidence="2 3" key="1">
    <citation type="journal article" date="2024" name="IMA Fungus">
        <title>Apiospora arundinis, a panoply of carbohydrate-active enzymes and secondary metabolites.</title>
        <authorList>
            <person name="Sorensen T."/>
            <person name="Petersen C."/>
            <person name="Muurmann A.T."/>
            <person name="Christiansen J.V."/>
            <person name="Brundto M.L."/>
            <person name="Overgaard C.K."/>
            <person name="Boysen A.T."/>
            <person name="Wollenberg R.D."/>
            <person name="Larsen T.O."/>
            <person name="Sorensen J.L."/>
            <person name="Nielsen K.L."/>
            <person name="Sondergaard T.E."/>
        </authorList>
    </citation>
    <scope>NUCLEOTIDE SEQUENCE [LARGE SCALE GENOMIC DNA]</scope>
    <source>
        <strain evidence="2 3">AAU 773</strain>
    </source>
</reference>
<gene>
    <name evidence="2" type="ORF">PGQ11_003220</name>
</gene>
<feature type="region of interest" description="Disordered" evidence="1">
    <location>
        <begin position="49"/>
        <end position="77"/>
    </location>
</feature>
<evidence type="ECO:0000313" key="3">
    <source>
        <dbReference type="Proteomes" id="UP001390339"/>
    </source>
</evidence>
<dbReference type="Proteomes" id="UP001390339">
    <property type="component" value="Unassembled WGS sequence"/>
</dbReference>